<feature type="compositionally biased region" description="Low complexity" evidence="6">
    <location>
        <begin position="519"/>
        <end position="543"/>
    </location>
</feature>
<feature type="region of interest" description="Disordered" evidence="6">
    <location>
        <begin position="925"/>
        <end position="1122"/>
    </location>
</feature>
<dbReference type="InterPro" id="IPR026859">
    <property type="entry name" value="Myosin-bd"/>
</dbReference>
<keyword evidence="9" id="KW-1185">Reference proteome</keyword>
<comment type="caution">
    <text evidence="8">The sequence shown here is derived from an EMBL/GenBank/DDBJ whole genome shotgun (WGS) entry which is preliminary data.</text>
</comment>
<evidence type="ECO:0000259" key="7">
    <source>
        <dbReference type="Pfam" id="PF12632"/>
    </source>
</evidence>
<feature type="region of interest" description="Disordered" evidence="6">
    <location>
        <begin position="698"/>
        <end position="717"/>
    </location>
</feature>
<keyword evidence="5" id="KW-0472">Membrane</keyword>
<evidence type="ECO:0000313" key="8">
    <source>
        <dbReference type="EMBL" id="POY74242.1"/>
    </source>
</evidence>
<feature type="compositionally biased region" description="Basic and acidic residues" evidence="6">
    <location>
        <begin position="996"/>
        <end position="1008"/>
    </location>
</feature>
<dbReference type="PANTHER" id="PTHR13037">
    <property type="entry name" value="FORMIN"/>
    <property type="match status" value="1"/>
</dbReference>
<feature type="region of interest" description="Disordered" evidence="6">
    <location>
        <begin position="1"/>
        <end position="60"/>
    </location>
</feature>
<feature type="region of interest" description="Disordered" evidence="6">
    <location>
        <begin position="611"/>
        <end position="685"/>
    </location>
</feature>
<feature type="compositionally biased region" description="Low complexity" evidence="6">
    <location>
        <begin position="1105"/>
        <end position="1122"/>
    </location>
</feature>
<feature type="compositionally biased region" description="Low complexity" evidence="6">
    <location>
        <begin position="263"/>
        <end position="277"/>
    </location>
</feature>
<dbReference type="EMBL" id="PJQD01000026">
    <property type="protein sequence ID" value="POY74242.1"/>
    <property type="molecule type" value="Genomic_DNA"/>
</dbReference>
<evidence type="ECO:0000256" key="3">
    <source>
        <dbReference type="ARBA" id="ARBA00022692"/>
    </source>
</evidence>
<feature type="compositionally biased region" description="Low complexity" evidence="6">
    <location>
        <begin position="35"/>
        <end position="56"/>
    </location>
</feature>
<evidence type="ECO:0000256" key="4">
    <source>
        <dbReference type="ARBA" id="ARBA00022989"/>
    </source>
</evidence>
<comment type="subcellular location">
    <subcellularLocation>
        <location evidence="1">Endomembrane system</location>
    </subcellularLocation>
</comment>
<feature type="domain" description="Myosin-binding" evidence="7">
    <location>
        <begin position="204"/>
        <end position="256"/>
    </location>
</feature>
<feature type="compositionally biased region" description="Pro residues" evidence="6">
    <location>
        <begin position="1022"/>
        <end position="1072"/>
    </location>
</feature>
<dbReference type="GO" id="GO:0017022">
    <property type="term" value="F:myosin binding"/>
    <property type="evidence" value="ECO:0007669"/>
    <property type="project" value="InterPro"/>
</dbReference>
<feature type="compositionally biased region" description="Low complexity" evidence="6">
    <location>
        <begin position="449"/>
        <end position="461"/>
    </location>
</feature>
<feature type="compositionally biased region" description="Low complexity" evidence="6">
    <location>
        <begin position="387"/>
        <end position="406"/>
    </location>
</feature>
<dbReference type="Pfam" id="PF12632">
    <property type="entry name" value="Vezatin"/>
    <property type="match status" value="1"/>
</dbReference>
<keyword evidence="4" id="KW-1133">Transmembrane helix</keyword>
<accession>A0A2S5BBU7</accession>
<feature type="compositionally biased region" description="Basic and acidic residues" evidence="6">
    <location>
        <begin position="362"/>
        <end position="381"/>
    </location>
</feature>
<feature type="compositionally biased region" description="Polar residues" evidence="6">
    <location>
        <begin position="698"/>
        <end position="713"/>
    </location>
</feature>
<evidence type="ECO:0000256" key="2">
    <source>
        <dbReference type="ARBA" id="ARBA00022581"/>
    </source>
</evidence>
<evidence type="ECO:0000256" key="5">
    <source>
        <dbReference type="ARBA" id="ARBA00023136"/>
    </source>
</evidence>
<reference evidence="8 9" key="1">
    <citation type="journal article" date="2018" name="Front. Microbiol.">
        <title>Prospects for Fungal Bioremediation of Acidic Radioactive Waste Sites: Characterization and Genome Sequence of Rhodotorula taiwanensis MD1149.</title>
        <authorList>
            <person name="Tkavc R."/>
            <person name="Matrosova V.Y."/>
            <person name="Grichenko O.E."/>
            <person name="Gostincar C."/>
            <person name="Volpe R.P."/>
            <person name="Klimenkova P."/>
            <person name="Gaidamakova E.K."/>
            <person name="Zhou C.E."/>
            <person name="Stewart B.J."/>
            <person name="Lyman M.G."/>
            <person name="Malfatti S.A."/>
            <person name="Rubinfeld B."/>
            <person name="Courtot M."/>
            <person name="Singh J."/>
            <person name="Dalgard C.L."/>
            <person name="Hamilton T."/>
            <person name="Frey K.G."/>
            <person name="Gunde-Cimerman N."/>
            <person name="Dugan L."/>
            <person name="Daly M.J."/>
        </authorList>
    </citation>
    <scope>NUCLEOTIDE SEQUENCE [LARGE SCALE GENOMIC DNA]</scope>
    <source>
        <strain evidence="8 9">MD1149</strain>
    </source>
</reference>
<gene>
    <name evidence="8" type="ORF">BMF94_2680</name>
</gene>
<dbReference type="PANTHER" id="PTHR13037:SF24">
    <property type="entry name" value="POLYCOMB PROTEIN PCL-RELATED"/>
    <property type="match status" value="1"/>
</dbReference>
<sequence length="1122" mass="117559">MAESYADEGEPLRDYLDNVNETERSVARPEPPKPVAVRPPLLATRSSSSSTTSRVSPQQPQHYIAASERIKYALATSALLSANLRDALQLYPPLDQVAAAHDDKGSACAATRVDKGKAKAGTVTPREPTTEWPQGWETAGLGFRDRSVVGNAAAALSALTRSLSLFPLANGTASFDNATPASAATADAADAIKPIRIARPAQDAAILAVQRFITGAQELDLRVAAALSAIKELECIAHGLGLSDPLPPISRIEARSYAHLLAPSSPLPSTSTSPASPSGGGSPPAAGAPPPLRALPLRRALASALQETLAVLERSTADLNALLPRDSPLLSLVPVTNAASASKGNGRASKGHEASKASIAELLRHDERAQEERDELERFNEGGDEAGAGASPTSSTTSAAIDAARTGDASTSVPPDPFHPTDSTFGGIERRQKSSLASGGGTPHRLRESLSATSASQAASSPLRRQHSSRESTSSNATFFGVDEDVGGAATTPSRKGSLRRKRPLSLGGLNASTNMRRSVSAGATASSPSGSSPPRADPASESPVPLLLVSLQDAFDDVHALRRGVIWRLLEALSAAESDRAWNALSGLVGSLGRRIEDVAKEVRDAHELEFAGGPKGRSLSTRASQKRRTSSATSLSAPGDTSFDLEKEKRRRSGAFARDLLDADEDGDDTPRLQPAAPQTLANRRDALGRLTTTAIGVGSPSRTSLSSRRAPTSYADFAPSTSVSLLGRSTSRQSASTNGDSELATHARAMVLALRAVEAKLKFVVDDVETGMSHPVSPMLEERKRAAVETYDGIGQELRRVEEQWRAGARVLKEALGLVEPAADGEEPMDAATASDSLAPMAPPPALTSDVDNDQPEAPLGAEDAILQAGMTGEEGEDDPIKNRQALVDAALSLSLLPPPVSDPSPDSQHEETRATALEEKVFEAVAGPSRSESDGSKISREERIRRMKEAREALARGRESLGNSPVKSRDGTAAAEGGGAAAQQKMVGELQDVLREYNRERGRNVDSSPTVTISPVRSRPPPPPAPAFVFPPPVPFVPVPRPQMASPPPNARPLPPPPPASAPSPPIMVSPRKALPQTPPRNATSPVSGLRSRPTPPPVQSPLSPRSSPSKRPSVQSV</sequence>
<organism evidence="8 9">
    <name type="scientific">Rhodotorula taiwanensis</name>
    <dbReference type="NCBI Taxonomy" id="741276"/>
    <lineage>
        <taxon>Eukaryota</taxon>
        <taxon>Fungi</taxon>
        <taxon>Dikarya</taxon>
        <taxon>Basidiomycota</taxon>
        <taxon>Pucciniomycotina</taxon>
        <taxon>Microbotryomycetes</taxon>
        <taxon>Sporidiobolales</taxon>
        <taxon>Sporidiobolaceae</taxon>
        <taxon>Rhodotorula</taxon>
    </lineage>
</organism>
<dbReference type="AlphaFoldDB" id="A0A2S5BBU7"/>
<evidence type="ECO:0000256" key="6">
    <source>
        <dbReference type="SAM" id="MobiDB-lite"/>
    </source>
</evidence>
<proteinExistence type="predicted"/>
<evidence type="ECO:0000256" key="1">
    <source>
        <dbReference type="ARBA" id="ARBA00004308"/>
    </source>
</evidence>
<keyword evidence="2" id="KW-0945">Host-virus interaction</keyword>
<feature type="compositionally biased region" description="Basic and acidic residues" evidence="6">
    <location>
        <begin position="10"/>
        <end position="31"/>
    </location>
</feature>
<protein>
    <recommendedName>
        <fullName evidence="7">Myosin-binding domain-containing protein</fullName>
    </recommendedName>
</protein>
<feature type="region of interest" description="Disordered" evidence="6">
    <location>
        <begin position="899"/>
        <end position="918"/>
    </location>
</feature>
<feature type="region of interest" description="Disordered" evidence="6">
    <location>
        <begin position="825"/>
        <end position="861"/>
    </location>
</feature>
<feature type="region of interest" description="Disordered" evidence="6">
    <location>
        <begin position="263"/>
        <end position="292"/>
    </location>
</feature>
<keyword evidence="3" id="KW-0812">Transmembrane</keyword>
<feature type="compositionally biased region" description="Basic and acidic residues" evidence="6">
    <location>
        <begin position="935"/>
        <end position="963"/>
    </location>
</feature>
<dbReference type="GO" id="GO:0012505">
    <property type="term" value="C:endomembrane system"/>
    <property type="evidence" value="ECO:0007669"/>
    <property type="project" value="UniProtKB-SubCell"/>
</dbReference>
<feature type="region of interest" description="Disordered" evidence="6">
    <location>
        <begin position="361"/>
        <end position="543"/>
    </location>
</feature>
<dbReference type="OrthoDB" id="21151at2759"/>
<dbReference type="Proteomes" id="UP000237144">
    <property type="component" value="Unassembled WGS sequence"/>
</dbReference>
<name>A0A2S5BBU7_9BASI</name>
<evidence type="ECO:0000313" key="9">
    <source>
        <dbReference type="Proteomes" id="UP000237144"/>
    </source>
</evidence>